<dbReference type="Pfam" id="PF00094">
    <property type="entry name" value="VWD"/>
    <property type="match status" value="1"/>
</dbReference>
<feature type="domain" description="VWFD" evidence="1">
    <location>
        <begin position="78"/>
        <end position="226"/>
    </location>
</feature>
<dbReference type="Proteomes" id="UP000014760">
    <property type="component" value="Unassembled WGS sequence"/>
</dbReference>
<dbReference type="HOGENOM" id="CLU_078342_2_0_1"/>
<reference evidence="2 4" key="2">
    <citation type="journal article" date="2013" name="Nature">
        <title>Insights into bilaterian evolution from three spiralian genomes.</title>
        <authorList>
            <person name="Simakov O."/>
            <person name="Marletaz F."/>
            <person name="Cho S.J."/>
            <person name="Edsinger-Gonzales E."/>
            <person name="Havlak P."/>
            <person name="Hellsten U."/>
            <person name="Kuo D.H."/>
            <person name="Larsson T."/>
            <person name="Lv J."/>
            <person name="Arendt D."/>
            <person name="Savage R."/>
            <person name="Osoegawa K."/>
            <person name="de Jong P."/>
            <person name="Grimwood J."/>
            <person name="Chapman J.A."/>
            <person name="Shapiro H."/>
            <person name="Aerts A."/>
            <person name="Otillar R.P."/>
            <person name="Terry A.Y."/>
            <person name="Boore J.L."/>
            <person name="Grigoriev I.V."/>
            <person name="Lindberg D.R."/>
            <person name="Seaver E.C."/>
            <person name="Weisblat D.A."/>
            <person name="Putnam N.H."/>
            <person name="Rokhsar D.S."/>
        </authorList>
    </citation>
    <scope>NUCLEOTIDE SEQUENCE</scope>
    <source>
        <strain evidence="2 4">I ESC-2004</strain>
    </source>
</reference>
<dbReference type="EMBL" id="AMQN01002320">
    <property type="status" value="NOT_ANNOTATED_CDS"/>
    <property type="molecule type" value="Genomic_DNA"/>
</dbReference>
<evidence type="ECO:0000259" key="1">
    <source>
        <dbReference type="Pfam" id="PF00094"/>
    </source>
</evidence>
<name>R7TRP0_CAPTE</name>
<organism evidence="2">
    <name type="scientific">Capitella teleta</name>
    <name type="common">Polychaete worm</name>
    <dbReference type="NCBI Taxonomy" id="283909"/>
    <lineage>
        <taxon>Eukaryota</taxon>
        <taxon>Metazoa</taxon>
        <taxon>Spiralia</taxon>
        <taxon>Lophotrochozoa</taxon>
        <taxon>Annelida</taxon>
        <taxon>Polychaeta</taxon>
        <taxon>Sedentaria</taxon>
        <taxon>Scolecida</taxon>
        <taxon>Capitellidae</taxon>
        <taxon>Capitella</taxon>
    </lineage>
</organism>
<evidence type="ECO:0000313" key="2">
    <source>
        <dbReference type="EMBL" id="ELT96247.1"/>
    </source>
</evidence>
<sequence length="280" mass="31695">MFHCFHLVELKHPKPPFILILDLMKSNPIKSDCDVKLLSFNASLRLAQIAVTFMFQDIITDKSVYQDRRGIATAHDLHISNVCAYVLLTDDCFTRPDGSFVRTFFISAIFERVKNTKSVKSFVKEVLIEKIVKMKPKPFRLMQGLQVKYFNETIKDFPAVIDGHTFEIVPAVFAHPKDFSEGVTEVMSVTLPNGINVQYDGIKAVKIKNAGKKRRCGICGNSDGKRDKHDFIKGFNIRGKHRKGLKAPGPSHGKTTNMEHFVNSWFHMSTGSQECIAECQ</sequence>
<gene>
    <name evidence="2" type="ORF">CAPTEDRAFT_209759</name>
</gene>
<dbReference type="EnsemblMetazoa" id="CapteT209759">
    <property type="protein sequence ID" value="CapteP209759"/>
    <property type="gene ID" value="CapteG209759"/>
</dbReference>
<dbReference type="EMBL" id="KB308885">
    <property type="protein sequence ID" value="ELT96247.1"/>
    <property type="molecule type" value="Genomic_DNA"/>
</dbReference>
<reference evidence="4" key="1">
    <citation type="submission" date="2012-12" db="EMBL/GenBank/DDBJ databases">
        <authorList>
            <person name="Hellsten U."/>
            <person name="Grimwood J."/>
            <person name="Chapman J.A."/>
            <person name="Shapiro H."/>
            <person name="Aerts A."/>
            <person name="Otillar R.P."/>
            <person name="Terry A.Y."/>
            <person name="Boore J.L."/>
            <person name="Simakov O."/>
            <person name="Marletaz F."/>
            <person name="Cho S.-J."/>
            <person name="Edsinger-Gonzales E."/>
            <person name="Havlak P."/>
            <person name="Kuo D.-H."/>
            <person name="Larsson T."/>
            <person name="Lv J."/>
            <person name="Arendt D."/>
            <person name="Savage R."/>
            <person name="Osoegawa K."/>
            <person name="de Jong P."/>
            <person name="Lindberg D.R."/>
            <person name="Seaver E.C."/>
            <person name="Weisblat D.A."/>
            <person name="Putnam N.H."/>
            <person name="Grigoriev I.V."/>
            <person name="Rokhsar D.S."/>
        </authorList>
    </citation>
    <scope>NUCLEOTIDE SEQUENCE</scope>
    <source>
        <strain evidence="4">I ESC-2004</strain>
    </source>
</reference>
<proteinExistence type="predicted"/>
<evidence type="ECO:0000313" key="4">
    <source>
        <dbReference type="Proteomes" id="UP000014760"/>
    </source>
</evidence>
<protein>
    <recommendedName>
        <fullName evidence="1">VWFD domain-containing protein</fullName>
    </recommendedName>
</protein>
<keyword evidence="4" id="KW-1185">Reference proteome</keyword>
<evidence type="ECO:0000313" key="3">
    <source>
        <dbReference type="EnsemblMetazoa" id="CapteP209759"/>
    </source>
</evidence>
<reference evidence="3" key="3">
    <citation type="submission" date="2015-06" db="UniProtKB">
        <authorList>
            <consortium name="EnsemblMetazoa"/>
        </authorList>
    </citation>
    <scope>IDENTIFICATION</scope>
</reference>
<dbReference type="InterPro" id="IPR001846">
    <property type="entry name" value="VWF_type-D"/>
</dbReference>
<accession>R7TRP0</accession>
<dbReference type="AlphaFoldDB" id="R7TRP0"/>